<dbReference type="PROSITE" id="PS01186">
    <property type="entry name" value="EGF_2"/>
    <property type="match status" value="2"/>
</dbReference>
<evidence type="ECO:0000256" key="4">
    <source>
        <dbReference type="ARBA" id="ARBA00023157"/>
    </source>
</evidence>
<evidence type="ECO:0000313" key="10">
    <source>
        <dbReference type="Proteomes" id="UP000694888"/>
    </source>
</evidence>
<evidence type="ECO:0000259" key="8">
    <source>
        <dbReference type="PROSITE" id="PS50026"/>
    </source>
</evidence>
<dbReference type="GeneID" id="106013429"/>
<dbReference type="PROSITE" id="PS00022">
    <property type="entry name" value="EGF_1"/>
    <property type="match status" value="1"/>
</dbReference>
<gene>
    <name evidence="11" type="primary">LOC106013429</name>
</gene>
<feature type="coiled-coil region" evidence="6">
    <location>
        <begin position="186"/>
        <end position="220"/>
    </location>
</feature>
<name>A0ABM1W271_APLCA</name>
<dbReference type="SMART" id="SM00179">
    <property type="entry name" value="EGF_CA"/>
    <property type="match status" value="1"/>
</dbReference>
<reference evidence="11" key="1">
    <citation type="submission" date="2025-08" db="UniProtKB">
        <authorList>
            <consortium name="RefSeq"/>
        </authorList>
    </citation>
    <scope>IDENTIFICATION</scope>
</reference>
<feature type="transmembrane region" description="Helical" evidence="7">
    <location>
        <begin position="6"/>
        <end position="27"/>
    </location>
</feature>
<dbReference type="InterPro" id="IPR018097">
    <property type="entry name" value="EGF_Ca-bd_CS"/>
</dbReference>
<dbReference type="PROSITE" id="PS00010">
    <property type="entry name" value="ASX_HYDROXYL"/>
    <property type="match status" value="1"/>
</dbReference>
<keyword evidence="7" id="KW-0812">Transmembrane</keyword>
<feature type="domain" description="EMI" evidence="9">
    <location>
        <begin position="36"/>
        <end position="106"/>
    </location>
</feature>
<keyword evidence="7" id="KW-1133">Transmembrane helix</keyword>
<dbReference type="InterPro" id="IPR011489">
    <property type="entry name" value="EMI_domain"/>
</dbReference>
<dbReference type="SMART" id="SM00181">
    <property type="entry name" value="EGF"/>
    <property type="match status" value="2"/>
</dbReference>
<dbReference type="Pfam" id="PF07645">
    <property type="entry name" value="EGF_CA"/>
    <property type="match status" value="1"/>
</dbReference>
<dbReference type="InterPro" id="IPR052235">
    <property type="entry name" value="Nephronectin_domain"/>
</dbReference>
<keyword evidence="4 5" id="KW-1015">Disulfide bond</keyword>
<evidence type="ECO:0000313" key="11">
    <source>
        <dbReference type="RefSeq" id="XP_035828764.1"/>
    </source>
</evidence>
<dbReference type="InterPro" id="IPR049883">
    <property type="entry name" value="NOTCH1_EGF-like"/>
</dbReference>
<dbReference type="InterPro" id="IPR001881">
    <property type="entry name" value="EGF-like_Ca-bd_dom"/>
</dbReference>
<dbReference type="RefSeq" id="XP_035828764.1">
    <property type="nucleotide sequence ID" value="XM_035972871.1"/>
</dbReference>
<keyword evidence="1 5" id="KW-0245">EGF-like domain</keyword>
<feature type="disulfide bond" evidence="5">
    <location>
        <begin position="142"/>
        <end position="152"/>
    </location>
</feature>
<dbReference type="PANTHER" id="PTHR24050">
    <property type="entry name" value="PA14 DOMAIN-CONTAINING PROTEIN"/>
    <property type="match status" value="1"/>
</dbReference>
<evidence type="ECO:0000256" key="7">
    <source>
        <dbReference type="SAM" id="Phobius"/>
    </source>
</evidence>
<proteinExistence type="predicted"/>
<dbReference type="PANTHER" id="PTHR24050:SF28">
    <property type="entry name" value="UROMODULIN-LIKE"/>
    <property type="match status" value="1"/>
</dbReference>
<evidence type="ECO:0000256" key="1">
    <source>
        <dbReference type="ARBA" id="ARBA00022536"/>
    </source>
</evidence>
<dbReference type="PROSITE" id="PS01187">
    <property type="entry name" value="EGF_CA"/>
    <property type="match status" value="1"/>
</dbReference>
<dbReference type="PROSITE" id="PS51041">
    <property type="entry name" value="EMI"/>
    <property type="match status" value="1"/>
</dbReference>
<protein>
    <submittedName>
        <fullName evidence="11">Epidermal growth factor-like protein 7</fullName>
    </submittedName>
</protein>
<keyword evidence="3" id="KW-0677">Repeat</keyword>
<dbReference type="InterPro" id="IPR000742">
    <property type="entry name" value="EGF"/>
</dbReference>
<keyword evidence="10" id="KW-1185">Reference proteome</keyword>
<evidence type="ECO:0000256" key="3">
    <source>
        <dbReference type="ARBA" id="ARBA00022737"/>
    </source>
</evidence>
<dbReference type="SUPFAM" id="SSF57196">
    <property type="entry name" value="EGF/Laminin"/>
    <property type="match status" value="1"/>
</dbReference>
<organism evidence="10 11">
    <name type="scientific">Aplysia californica</name>
    <name type="common">California sea hare</name>
    <dbReference type="NCBI Taxonomy" id="6500"/>
    <lineage>
        <taxon>Eukaryota</taxon>
        <taxon>Metazoa</taxon>
        <taxon>Spiralia</taxon>
        <taxon>Lophotrochozoa</taxon>
        <taxon>Mollusca</taxon>
        <taxon>Gastropoda</taxon>
        <taxon>Heterobranchia</taxon>
        <taxon>Euthyneura</taxon>
        <taxon>Tectipleura</taxon>
        <taxon>Aplysiida</taxon>
        <taxon>Aplysioidea</taxon>
        <taxon>Aplysiidae</taxon>
        <taxon>Aplysia</taxon>
    </lineage>
</organism>
<feature type="domain" description="EGF-like" evidence="8">
    <location>
        <begin position="105"/>
        <end position="136"/>
    </location>
</feature>
<sequence>MQAAKMAVIVQSAIFVMTSLILVFVAGKERQQPYSGRHMCTQARHVTHPVPVRQSYRRPVYRKDLQRVSYQVAYRTVFRMQIRAQLVQGCCPGWEKRNPEDKHCLKPVCKNECEHGKCVGPELCMCDAGYSGRQCQIELDECTGRHKCQHKCINTIGSYECACHDGFKLADDKLSCNLCLSCIGEFQEMQRQLQNLTQKIENLEEEKHLLESNLTSAVSQYEEAVSAFQAKEPPTQTPPPDTTTSIYGPYMMDHMPLDRLASLSEQISILEERMADCMCNNGGPQYYPMG</sequence>
<evidence type="ECO:0000259" key="9">
    <source>
        <dbReference type="PROSITE" id="PS51041"/>
    </source>
</evidence>
<evidence type="ECO:0000256" key="2">
    <source>
        <dbReference type="ARBA" id="ARBA00022729"/>
    </source>
</evidence>
<dbReference type="PROSITE" id="PS50026">
    <property type="entry name" value="EGF_3"/>
    <property type="match status" value="2"/>
</dbReference>
<dbReference type="Gene3D" id="1.20.5.170">
    <property type="match status" value="1"/>
</dbReference>
<keyword evidence="2" id="KW-0732">Signal</keyword>
<accession>A0ABM1W271</accession>
<feature type="disulfide bond" evidence="5">
    <location>
        <begin position="126"/>
        <end position="135"/>
    </location>
</feature>
<dbReference type="Gene3D" id="2.10.25.10">
    <property type="entry name" value="Laminin"/>
    <property type="match status" value="2"/>
</dbReference>
<comment type="caution">
    <text evidence="5">Lacks conserved residue(s) required for the propagation of feature annotation.</text>
</comment>
<evidence type="ECO:0000256" key="6">
    <source>
        <dbReference type="SAM" id="Coils"/>
    </source>
</evidence>
<dbReference type="Proteomes" id="UP000694888">
    <property type="component" value="Unplaced"/>
</dbReference>
<evidence type="ECO:0000256" key="5">
    <source>
        <dbReference type="PROSITE-ProRule" id="PRU00076"/>
    </source>
</evidence>
<keyword evidence="7" id="KW-0472">Membrane</keyword>
<feature type="domain" description="EGF-like" evidence="8">
    <location>
        <begin position="138"/>
        <end position="177"/>
    </location>
</feature>
<keyword evidence="6" id="KW-0175">Coiled coil</keyword>
<dbReference type="InterPro" id="IPR000152">
    <property type="entry name" value="EGF-type_Asp/Asn_hydroxyl_site"/>
</dbReference>